<reference evidence="2 3" key="1">
    <citation type="submission" date="2024-04" db="EMBL/GenBank/DDBJ databases">
        <title>Tritrichomonas musculus Genome.</title>
        <authorList>
            <person name="Alves-Ferreira E."/>
            <person name="Grigg M."/>
            <person name="Lorenzi H."/>
            <person name="Galac M."/>
        </authorList>
    </citation>
    <scope>NUCLEOTIDE SEQUENCE [LARGE SCALE GENOMIC DNA]</scope>
    <source>
        <strain evidence="2 3">EAF2021</strain>
    </source>
</reference>
<dbReference type="SUPFAM" id="SSF49562">
    <property type="entry name" value="C2 domain (Calcium/lipid-binding domain, CaLB)"/>
    <property type="match status" value="1"/>
</dbReference>
<dbReference type="InterPro" id="IPR035892">
    <property type="entry name" value="C2_domain_sf"/>
</dbReference>
<name>A0ABR2L2E7_9EUKA</name>
<comment type="caution">
    <text evidence="2">The sequence shown here is derived from an EMBL/GenBank/DDBJ whole genome shotgun (WGS) entry which is preliminary data.</text>
</comment>
<keyword evidence="3" id="KW-1185">Reference proteome</keyword>
<evidence type="ECO:0000313" key="3">
    <source>
        <dbReference type="Proteomes" id="UP001470230"/>
    </source>
</evidence>
<proteinExistence type="predicted"/>
<gene>
    <name evidence="2" type="ORF">M9Y10_015476</name>
</gene>
<dbReference type="EMBL" id="JAPFFF010000002">
    <property type="protein sequence ID" value="KAK8897520.1"/>
    <property type="molecule type" value="Genomic_DNA"/>
</dbReference>
<dbReference type="Pfam" id="PF00168">
    <property type="entry name" value="C2"/>
    <property type="match status" value="1"/>
</dbReference>
<dbReference type="Gene3D" id="2.60.40.150">
    <property type="entry name" value="C2 domain"/>
    <property type="match status" value="1"/>
</dbReference>
<feature type="domain" description="C2" evidence="1">
    <location>
        <begin position="1"/>
        <end position="97"/>
    </location>
</feature>
<dbReference type="PROSITE" id="PS50004">
    <property type="entry name" value="C2"/>
    <property type="match status" value="1"/>
</dbReference>
<accession>A0ABR2L2E7</accession>
<organism evidence="2 3">
    <name type="scientific">Tritrichomonas musculus</name>
    <dbReference type="NCBI Taxonomy" id="1915356"/>
    <lineage>
        <taxon>Eukaryota</taxon>
        <taxon>Metamonada</taxon>
        <taxon>Parabasalia</taxon>
        <taxon>Tritrichomonadida</taxon>
        <taxon>Tritrichomonadidae</taxon>
        <taxon>Tritrichomonas</taxon>
    </lineage>
</organism>
<dbReference type="SMART" id="SM00239">
    <property type="entry name" value="C2"/>
    <property type="match status" value="1"/>
</dbReference>
<protein>
    <recommendedName>
        <fullName evidence="1">C2 domain-containing protein</fullName>
    </recommendedName>
</protein>
<sequence length="529" mass="62020">MIHIQVLRTRNLKFPGNKLKKTEILCFSKLYGCSSNKSNKKTENPIWNYEFDLDLIDAHSLIFEIHVNSMFARNRFLGQVKIDLFQFLTQGEGKQLINNPNQRFEFQFPISTQDATLDLSFIYSELIYHPIHVEDIKNPIILAWLTLDPIIEYDGINNPIKLELMEVNVGCNNLYLCYYKNIYYSLYNEFVSWKNTRIESSDKNAFVGSEFAQIHKFHLNSLQGVYAVFILNVSNYTGKVKFNLIAKNWKYPRENEERMIGTITTIDVQVEANKKYVIPCTFHLENENEKQFLEIDSIPTNNVVFDKTCQTDNDYLDYIFSENQFHSEIISMIKEANPLLSNINIINNNILPQKGQFSIQKLFRNVGLQANSTIRIYYDGFDKKDSFFSVLDMTNKKISKKNVKGIKEKKEWNRSYNLCFGFSAFYDIDLNLIGKDKAIFINDTNKLNQIYHVDVAMTFIDGENETLLFKNKIEIENKYARYSVLLKIVNIDDDWMLIPVNHGFDYKHEMNSAFERLINDQYLINPITI</sequence>
<evidence type="ECO:0000313" key="2">
    <source>
        <dbReference type="EMBL" id="KAK8897520.1"/>
    </source>
</evidence>
<evidence type="ECO:0000259" key="1">
    <source>
        <dbReference type="PROSITE" id="PS50004"/>
    </source>
</evidence>
<dbReference type="Proteomes" id="UP001470230">
    <property type="component" value="Unassembled WGS sequence"/>
</dbReference>
<dbReference type="InterPro" id="IPR000008">
    <property type="entry name" value="C2_dom"/>
</dbReference>